<reference evidence="1" key="1">
    <citation type="journal article" date="2020" name="Stud. Mycol.">
        <title>101 Dothideomycetes genomes: a test case for predicting lifestyles and emergence of pathogens.</title>
        <authorList>
            <person name="Haridas S."/>
            <person name="Albert R."/>
            <person name="Binder M."/>
            <person name="Bloem J."/>
            <person name="Labutti K."/>
            <person name="Salamov A."/>
            <person name="Andreopoulos B."/>
            <person name="Baker S."/>
            <person name="Barry K."/>
            <person name="Bills G."/>
            <person name="Bluhm B."/>
            <person name="Cannon C."/>
            <person name="Castanera R."/>
            <person name="Culley D."/>
            <person name="Daum C."/>
            <person name="Ezra D."/>
            <person name="Gonzalez J."/>
            <person name="Henrissat B."/>
            <person name="Kuo A."/>
            <person name="Liang C."/>
            <person name="Lipzen A."/>
            <person name="Lutzoni F."/>
            <person name="Magnuson J."/>
            <person name="Mondo S."/>
            <person name="Nolan M."/>
            <person name="Ohm R."/>
            <person name="Pangilinan J."/>
            <person name="Park H.-J."/>
            <person name="Ramirez L."/>
            <person name="Alfaro M."/>
            <person name="Sun H."/>
            <person name="Tritt A."/>
            <person name="Yoshinaga Y."/>
            <person name="Zwiers L.-H."/>
            <person name="Turgeon B."/>
            <person name="Goodwin S."/>
            <person name="Spatafora J."/>
            <person name="Crous P."/>
            <person name="Grigoriev I."/>
        </authorList>
    </citation>
    <scope>NUCLEOTIDE SEQUENCE</scope>
    <source>
        <strain evidence="1">CBS 110217</strain>
    </source>
</reference>
<accession>A0A9P4HAM9</accession>
<keyword evidence="2" id="KW-1185">Reference proteome</keyword>
<proteinExistence type="predicted"/>
<dbReference type="AlphaFoldDB" id="A0A9P4HAM9"/>
<evidence type="ECO:0000313" key="2">
    <source>
        <dbReference type="Proteomes" id="UP000799777"/>
    </source>
</evidence>
<sequence>MAVTIQHEPPKSPAWRSPSITRLVLLEKARHDRVRKGVFLKEQPFAKHAERPLNILAISQNDRSRLLAGRRFAIITDGNNVIRKNVPVRALMASFTKVHDLLQVKPSATQFHVRGNVQGACLECLLDIFTTKEGLEVGEIELVSGDFSKDALMYQACLALGIYSDHSRPLLNALRARISQAPLSFAELNTLIDRIPSHDPLFKYLAHDLCNRRLKKQIKDLHAFDWWLNGISRTTLKEVMTEIDSRNVRTRRTREGSDLIY</sequence>
<dbReference type="OrthoDB" id="3781812at2759"/>
<dbReference type="Proteomes" id="UP000799777">
    <property type="component" value="Unassembled WGS sequence"/>
</dbReference>
<gene>
    <name evidence="1" type="ORF">EK21DRAFT_111672</name>
</gene>
<evidence type="ECO:0000313" key="1">
    <source>
        <dbReference type="EMBL" id="KAF2030582.1"/>
    </source>
</evidence>
<comment type="caution">
    <text evidence="1">The sequence shown here is derived from an EMBL/GenBank/DDBJ whole genome shotgun (WGS) entry which is preliminary data.</text>
</comment>
<protein>
    <submittedName>
        <fullName evidence="1">Uncharacterized protein</fullName>
    </submittedName>
</protein>
<organism evidence="1 2">
    <name type="scientific">Setomelanomma holmii</name>
    <dbReference type="NCBI Taxonomy" id="210430"/>
    <lineage>
        <taxon>Eukaryota</taxon>
        <taxon>Fungi</taxon>
        <taxon>Dikarya</taxon>
        <taxon>Ascomycota</taxon>
        <taxon>Pezizomycotina</taxon>
        <taxon>Dothideomycetes</taxon>
        <taxon>Pleosporomycetidae</taxon>
        <taxon>Pleosporales</taxon>
        <taxon>Pleosporineae</taxon>
        <taxon>Phaeosphaeriaceae</taxon>
        <taxon>Setomelanomma</taxon>
    </lineage>
</organism>
<dbReference type="EMBL" id="ML978188">
    <property type="protein sequence ID" value="KAF2030582.1"/>
    <property type="molecule type" value="Genomic_DNA"/>
</dbReference>
<name>A0A9P4HAM9_9PLEO</name>